<geneLocation type="plasmid" evidence="1">
    <name>pGZAF1_VIM</name>
</geneLocation>
<dbReference type="EMBL" id="KY623659">
    <property type="protein sequence ID" value="ASD48474.1"/>
    <property type="molecule type" value="Genomic_DNA"/>
</dbReference>
<sequence length="83" mass="9612">MSAGALVPASGGTEQPFTVNGRRWLYCWDTETKQHCYLDLDNDIPVWNRSFHPAWAPQFEHAQEELPQRIIKGPFIPSESFFF</sequence>
<accession>A0A1Z3MKZ0</accession>
<name>A0A1Z3MKZ0_ALCFA</name>
<protein>
    <submittedName>
        <fullName evidence="1">Uncharacterized protein</fullName>
    </submittedName>
</protein>
<organism evidence="1">
    <name type="scientific">Alcaligenes faecalis</name>
    <dbReference type="NCBI Taxonomy" id="511"/>
    <lineage>
        <taxon>Bacteria</taxon>
        <taxon>Pseudomonadati</taxon>
        <taxon>Pseudomonadota</taxon>
        <taxon>Betaproteobacteria</taxon>
        <taxon>Burkholderiales</taxon>
        <taxon>Alcaligenaceae</taxon>
        <taxon>Alcaligenes</taxon>
    </lineage>
</organism>
<dbReference type="RefSeq" id="WP_086069978.1">
    <property type="nucleotide sequence ID" value="NZ_KY623659.1"/>
</dbReference>
<dbReference type="AlphaFoldDB" id="A0A1Z3MKZ0"/>
<reference evidence="1" key="1">
    <citation type="submission" date="2017-02" db="EMBL/GenBank/DDBJ databases">
        <title>Emergence of VIM metallo-beta-lactamase producing Alcaligenes faecalis in GAZA, Palestine.</title>
        <authorList>
            <person name="Al Laham N."/>
            <person name="Chavda K."/>
            <person name="Cienfuegos V."/>
            <person name="Kreiswirth B."/>
            <person name="Chen L."/>
        </authorList>
    </citation>
    <scope>NUCLEOTIDE SEQUENCE</scope>
    <source>
        <strain evidence="1">GZAF1</strain>
        <plasmid evidence="1">pGZAF1_VIM</plasmid>
    </source>
</reference>
<keyword evidence="1" id="KW-0614">Plasmid</keyword>
<evidence type="ECO:0000313" key="1">
    <source>
        <dbReference type="EMBL" id="ASD48474.1"/>
    </source>
</evidence>
<proteinExistence type="predicted"/>